<dbReference type="PANTHER" id="PTHR10947">
    <property type="entry name" value="PHENYLALANYL-TRNA SYNTHETASE BETA CHAIN AND LEUCINE-RICH REPEAT-CONTAINING PROTEIN 47"/>
    <property type="match status" value="1"/>
</dbReference>
<dbReference type="InterPro" id="IPR005147">
    <property type="entry name" value="tRNA_synthase_B5-dom"/>
</dbReference>
<evidence type="ECO:0000259" key="17">
    <source>
        <dbReference type="PROSITE" id="PS50886"/>
    </source>
</evidence>
<dbReference type="PROSITE" id="PS51447">
    <property type="entry name" value="FDX_ACB"/>
    <property type="match status" value="1"/>
</dbReference>
<dbReference type="EMBL" id="CP159218">
    <property type="protein sequence ID" value="XCG62552.1"/>
    <property type="molecule type" value="Genomic_DNA"/>
</dbReference>
<dbReference type="RefSeq" id="WP_353648167.1">
    <property type="nucleotide sequence ID" value="NZ_CP159218.1"/>
</dbReference>
<evidence type="ECO:0000256" key="6">
    <source>
        <dbReference type="ARBA" id="ARBA00022598"/>
    </source>
</evidence>
<evidence type="ECO:0000256" key="9">
    <source>
        <dbReference type="ARBA" id="ARBA00022840"/>
    </source>
</evidence>
<evidence type="ECO:0000256" key="2">
    <source>
        <dbReference type="ARBA" id="ARBA00008653"/>
    </source>
</evidence>
<gene>
    <name evidence="15 20" type="primary">pheT</name>
    <name evidence="20" type="ORF">ABLG96_15055</name>
</gene>
<dbReference type="PROSITE" id="PS51483">
    <property type="entry name" value="B5"/>
    <property type="match status" value="1"/>
</dbReference>
<dbReference type="InterPro" id="IPR005146">
    <property type="entry name" value="B3/B4_tRNA-bd"/>
</dbReference>
<evidence type="ECO:0000256" key="1">
    <source>
        <dbReference type="ARBA" id="ARBA00004496"/>
    </source>
</evidence>
<comment type="subunit">
    <text evidence="3 15">Tetramer of two alpha and two beta subunits.</text>
</comment>
<feature type="domain" description="B5" evidence="19">
    <location>
        <begin position="413"/>
        <end position="490"/>
    </location>
</feature>
<evidence type="ECO:0000259" key="19">
    <source>
        <dbReference type="PROSITE" id="PS51483"/>
    </source>
</evidence>
<feature type="binding site" evidence="15">
    <location>
        <position position="468"/>
    </location>
    <ligand>
        <name>Mg(2+)</name>
        <dbReference type="ChEBI" id="CHEBI:18420"/>
        <note>shared with alpha subunit</note>
    </ligand>
</feature>
<keyword evidence="10 15" id="KW-0460">Magnesium</keyword>
<dbReference type="GO" id="GO:0006432">
    <property type="term" value="P:phenylalanyl-tRNA aminoacylation"/>
    <property type="evidence" value="ECO:0007669"/>
    <property type="project" value="UniProtKB-UniRule"/>
</dbReference>
<evidence type="ECO:0000256" key="8">
    <source>
        <dbReference type="ARBA" id="ARBA00022741"/>
    </source>
</evidence>
<keyword evidence="6 15" id="KW-0436">Ligase</keyword>
<dbReference type="GO" id="GO:0009328">
    <property type="term" value="C:phenylalanine-tRNA ligase complex"/>
    <property type="evidence" value="ECO:0007669"/>
    <property type="project" value="TreeGrafter"/>
</dbReference>
<feature type="domain" description="FDX-ACB" evidence="18">
    <location>
        <begin position="738"/>
        <end position="831"/>
    </location>
</feature>
<dbReference type="InterPro" id="IPR045864">
    <property type="entry name" value="aa-tRNA-synth_II/BPL/LPL"/>
</dbReference>
<evidence type="ECO:0000256" key="13">
    <source>
        <dbReference type="ARBA" id="ARBA00023146"/>
    </source>
</evidence>
<evidence type="ECO:0000256" key="4">
    <source>
        <dbReference type="ARBA" id="ARBA00022490"/>
    </source>
</evidence>
<keyword evidence="13 15" id="KW-0030">Aminoacyl-tRNA synthetase</keyword>
<feature type="binding site" evidence="15">
    <location>
        <position position="478"/>
    </location>
    <ligand>
        <name>Mg(2+)</name>
        <dbReference type="ChEBI" id="CHEBI:18420"/>
        <note>shared with alpha subunit</note>
    </ligand>
</feature>
<dbReference type="InterPro" id="IPR020825">
    <property type="entry name" value="Phe-tRNA_synthase-like_B3/B4"/>
</dbReference>
<dbReference type="Pfam" id="PF17759">
    <property type="entry name" value="tRNA_synthFbeta"/>
    <property type="match status" value="1"/>
</dbReference>
<organism evidence="20">
    <name type="scientific">Nakamurella sp. A5-74</name>
    <dbReference type="NCBI Taxonomy" id="3158264"/>
    <lineage>
        <taxon>Bacteria</taxon>
        <taxon>Bacillati</taxon>
        <taxon>Actinomycetota</taxon>
        <taxon>Actinomycetes</taxon>
        <taxon>Nakamurellales</taxon>
        <taxon>Nakamurellaceae</taxon>
        <taxon>Nakamurella</taxon>
    </lineage>
</organism>
<name>A0AAU8DK07_9ACTN</name>
<dbReference type="GO" id="GO:0004826">
    <property type="term" value="F:phenylalanine-tRNA ligase activity"/>
    <property type="evidence" value="ECO:0007669"/>
    <property type="project" value="UniProtKB-UniRule"/>
</dbReference>
<accession>A0AAU8DK07</accession>
<comment type="catalytic activity">
    <reaction evidence="14 15">
        <text>tRNA(Phe) + L-phenylalanine + ATP = L-phenylalanyl-tRNA(Phe) + AMP + diphosphate + H(+)</text>
        <dbReference type="Rhea" id="RHEA:19413"/>
        <dbReference type="Rhea" id="RHEA-COMP:9668"/>
        <dbReference type="Rhea" id="RHEA-COMP:9699"/>
        <dbReference type="ChEBI" id="CHEBI:15378"/>
        <dbReference type="ChEBI" id="CHEBI:30616"/>
        <dbReference type="ChEBI" id="CHEBI:33019"/>
        <dbReference type="ChEBI" id="CHEBI:58095"/>
        <dbReference type="ChEBI" id="CHEBI:78442"/>
        <dbReference type="ChEBI" id="CHEBI:78531"/>
        <dbReference type="ChEBI" id="CHEBI:456215"/>
        <dbReference type="EC" id="6.1.1.20"/>
    </reaction>
</comment>
<dbReference type="InterPro" id="IPR005121">
    <property type="entry name" value="Fdx_antiC-bd"/>
</dbReference>
<dbReference type="Gene3D" id="3.30.70.380">
    <property type="entry name" value="Ferrodoxin-fold anticodon-binding domain"/>
    <property type="match status" value="1"/>
</dbReference>
<dbReference type="SUPFAM" id="SSF56037">
    <property type="entry name" value="PheT/TilS domain"/>
    <property type="match status" value="1"/>
</dbReference>
<evidence type="ECO:0000256" key="11">
    <source>
        <dbReference type="ARBA" id="ARBA00022884"/>
    </source>
</evidence>
<evidence type="ECO:0000256" key="3">
    <source>
        <dbReference type="ARBA" id="ARBA00011209"/>
    </source>
</evidence>
<dbReference type="SUPFAM" id="SSF50249">
    <property type="entry name" value="Nucleic acid-binding proteins"/>
    <property type="match status" value="1"/>
</dbReference>
<comment type="cofactor">
    <cofactor evidence="15">
        <name>Mg(2+)</name>
        <dbReference type="ChEBI" id="CHEBI:18420"/>
    </cofactor>
    <text evidence="15">Binds 2 magnesium ions per tetramer.</text>
</comment>
<reference evidence="20" key="1">
    <citation type="submission" date="2024-05" db="EMBL/GenBank/DDBJ databases">
        <authorList>
            <person name="Cai S.Y."/>
            <person name="Jin L.M."/>
            <person name="Li H.R."/>
        </authorList>
    </citation>
    <scope>NUCLEOTIDE SEQUENCE</scope>
    <source>
        <strain evidence="20">A5-74</strain>
    </source>
</reference>
<feature type="domain" description="TRNA-binding" evidence="17">
    <location>
        <begin position="41"/>
        <end position="158"/>
    </location>
</feature>
<dbReference type="SMART" id="SM00874">
    <property type="entry name" value="B5"/>
    <property type="match status" value="1"/>
</dbReference>
<dbReference type="Gene3D" id="2.40.50.140">
    <property type="entry name" value="Nucleic acid-binding proteins"/>
    <property type="match status" value="1"/>
</dbReference>
<dbReference type="InterPro" id="IPR045060">
    <property type="entry name" value="Phe-tRNA-ligase_IIc_bsu"/>
</dbReference>
<dbReference type="AlphaFoldDB" id="A0AAU8DK07"/>
<dbReference type="HAMAP" id="MF_00283">
    <property type="entry name" value="Phe_tRNA_synth_beta1"/>
    <property type="match status" value="1"/>
</dbReference>
<dbReference type="InterPro" id="IPR009061">
    <property type="entry name" value="DNA-bd_dom_put_sf"/>
</dbReference>
<dbReference type="SMART" id="SM00896">
    <property type="entry name" value="FDX-ACB"/>
    <property type="match status" value="1"/>
</dbReference>
<feature type="binding site" evidence="15">
    <location>
        <position position="474"/>
    </location>
    <ligand>
        <name>Mg(2+)</name>
        <dbReference type="ChEBI" id="CHEBI:18420"/>
        <note>shared with alpha subunit</note>
    </ligand>
</feature>
<comment type="similarity">
    <text evidence="2 15">Belongs to the phenylalanyl-tRNA synthetase beta subunit family. Type 1 subfamily.</text>
</comment>
<dbReference type="Pfam" id="PF03484">
    <property type="entry name" value="B5"/>
    <property type="match status" value="1"/>
</dbReference>
<evidence type="ECO:0000256" key="12">
    <source>
        <dbReference type="ARBA" id="ARBA00022917"/>
    </source>
</evidence>
<dbReference type="NCBIfam" id="TIGR00472">
    <property type="entry name" value="pheT_bact"/>
    <property type="match status" value="1"/>
</dbReference>
<dbReference type="InterPro" id="IPR002547">
    <property type="entry name" value="tRNA-bd_dom"/>
</dbReference>
<dbReference type="Gene3D" id="3.50.40.10">
    <property type="entry name" value="Phenylalanyl-trna Synthetase, Chain B, domain 3"/>
    <property type="match status" value="1"/>
</dbReference>
<dbReference type="Gene3D" id="3.30.56.10">
    <property type="match status" value="2"/>
</dbReference>
<keyword evidence="4 15" id="KW-0963">Cytoplasm</keyword>
<dbReference type="InterPro" id="IPR033714">
    <property type="entry name" value="tRNA_bind_bactPheRS"/>
</dbReference>
<dbReference type="Pfam" id="PF01588">
    <property type="entry name" value="tRNA_bind"/>
    <property type="match status" value="1"/>
</dbReference>
<dbReference type="GO" id="GO:0005524">
    <property type="term" value="F:ATP binding"/>
    <property type="evidence" value="ECO:0007669"/>
    <property type="project" value="UniProtKB-UniRule"/>
</dbReference>
<dbReference type="SUPFAM" id="SSF54991">
    <property type="entry name" value="Anticodon-binding domain of PheRS"/>
    <property type="match status" value="1"/>
</dbReference>
<evidence type="ECO:0000259" key="18">
    <source>
        <dbReference type="PROSITE" id="PS51447"/>
    </source>
</evidence>
<dbReference type="CDD" id="cd02796">
    <property type="entry name" value="tRNA_bind_bactPheRS"/>
    <property type="match status" value="1"/>
</dbReference>
<dbReference type="CDD" id="cd00769">
    <property type="entry name" value="PheRS_beta_core"/>
    <property type="match status" value="1"/>
</dbReference>
<dbReference type="InterPro" id="IPR036690">
    <property type="entry name" value="Fdx_antiC-bd_sf"/>
</dbReference>
<comment type="subcellular location">
    <subcellularLocation>
        <location evidence="1 15">Cytoplasm</location>
    </subcellularLocation>
</comment>
<dbReference type="InterPro" id="IPR012340">
    <property type="entry name" value="NA-bd_OB-fold"/>
</dbReference>
<evidence type="ECO:0000256" key="10">
    <source>
        <dbReference type="ARBA" id="ARBA00022842"/>
    </source>
</evidence>
<sequence length="832" mass="86880">MRVPVSWLREYVSLPAEVSADEIASKFISIGFEVEDIHVGEAVAGDLVVGRVATIEELTEFKKPIRFCTVDVGPGNGPDGSDGVREIICGATNFVVGDLVVVALPGTVLPGGFTIASRQTYGRLSDGMICAEDEIGVGSDHAGILVLGHGEVPGIDPGADARALVGVGDPVIEVNVETDRGYAMSMRGLARELGTAFGVEFVDPAQAPLRAAIGDTQPVRIDDPRGCSRFVAVRITGTDPLAASPLVIRKRLAAAKIRSISLVVDVTNYVMLELGQPLHAYDAAKLQGAIGVRRATAGERVRTLDGVDRLLNGGEVVITDDSGIIGLAGVMGGESTEISAGTSDVVIEAATFTAADISRTSRRHRLPSEAAKRFERSVDPAVATAAAERAAALITRYGGGTVDAGRTEVGTVVAPEPVRMSLSEPERLVGRPFSGETVQRRLEQVGCTVELDTAPGSVVATPPTWRPDLLRPADLVEEVARLEGFDTIPSVLPGAPAGSGFTPRQRRARAVADLLADRGLVESQSFPFIGTADLDALNIPAGDTRRRLVTLANPLDAGRPYLRTSLLPGLLEVVRRNLARGAKSLALFEIGQVFLPRHGAPSMPDLPVDRRPTAPELAVAEAALPDQPRRLGAVLVGDWDRAGWWGPGRAADFSDAIEIARVVAAACGHAVRVVASDLAPFHPGRAGELRVGDWPIGVAGELHPAVVERLGLPRRAVALELTLDAIPDAPPPTAPAVSPFPPALVDVALVVPAGVAAADLAQALRAGGGELLESVRLFDVYTGGQVAAGHRSLAFALSVRAIDHTLTAAEANAVRDAAIRAAADAFGASVRE</sequence>
<dbReference type="Pfam" id="PF03147">
    <property type="entry name" value="FDX-ACB"/>
    <property type="match status" value="1"/>
</dbReference>
<dbReference type="PROSITE" id="PS50886">
    <property type="entry name" value="TRBD"/>
    <property type="match status" value="1"/>
</dbReference>
<protein>
    <recommendedName>
        <fullName evidence="15">Phenylalanine--tRNA ligase beta subunit</fullName>
        <ecNumber evidence="15">6.1.1.20</ecNumber>
    </recommendedName>
    <alternativeName>
        <fullName evidence="15">Phenylalanyl-tRNA synthetase beta subunit</fullName>
        <shortName evidence="15">PheRS</shortName>
    </alternativeName>
</protein>
<dbReference type="FunFam" id="3.30.930.10:FF:000130">
    <property type="entry name" value="Phenylalanine--tRNA ligase beta subunit"/>
    <property type="match status" value="1"/>
</dbReference>
<evidence type="ECO:0000256" key="16">
    <source>
        <dbReference type="PROSITE-ProRule" id="PRU00209"/>
    </source>
</evidence>
<evidence type="ECO:0000256" key="14">
    <source>
        <dbReference type="ARBA" id="ARBA00049255"/>
    </source>
</evidence>
<evidence type="ECO:0000256" key="15">
    <source>
        <dbReference type="HAMAP-Rule" id="MF_00283"/>
    </source>
</evidence>
<dbReference type="EC" id="6.1.1.20" evidence="15"/>
<keyword evidence="11 16" id="KW-0694">RNA-binding</keyword>
<dbReference type="Gene3D" id="3.30.930.10">
    <property type="entry name" value="Bira Bifunctional Protein, Domain 2"/>
    <property type="match status" value="1"/>
</dbReference>
<dbReference type="InterPro" id="IPR004532">
    <property type="entry name" value="Phe-tRNA-ligase_IIc_bsu_bact"/>
</dbReference>
<feature type="binding site" evidence="15">
    <location>
        <position position="477"/>
    </location>
    <ligand>
        <name>Mg(2+)</name>
        <dbReference type="ChEBI" id="CHEBI:18420"/>
        <note>shared with alpha subunit</note>
    </ligand>
</feature>
<evidence type="ECO:0000256" key="7">
    <source>
        <dbReference type="ARBA" id="ARBA00022723"/>
    </source>
</evidence>
<dbReference type="SMART" id="SM00873">
    <property type="entry name" value="B3_4"/>
    <property type="match status" value="1"/>
</dbReference>
<dbReference type="InterPro" id="IPR041616">
    <property type="entry name" value="PheRS_beta_core"/>
</dbReference>
<dbReference type="GO" id="GO:0000287">
    <property type="term" value="F:magnesium ion binding"/>
    <property type="evidence" value="ECO:0007669"/>
    <property type="project" value="UniProtKB-UniRule"/>
</dbReference>
<dbReference type="PANTHER" id="PTHR10947:SF0">
    <property type="entry name" value="PHENYLALANINE--TRNA LIGASE BETA SUBUNIT"/>
    <property type="match status" value="1"/>
</dbReference>
<proteinExistence type="inferred from homology"/>
<dbReference type="GO" id="GO:0000049">
    <property type="term" value="F:tRNA binding"/>
    <property type="evidence" value="ECO:0007669"/>
    <property type="project" value="UniProtKB-UniRule"/>
</dbReference>
<keyword evidence="12 15" id="KW-0648">Protein biosynthesis</keyword>
<keyword evidence="9 15" id="KW-0067">ATP-binding</keyword>
<keyword evidence="7 15" id="KW-0479">Metal-binding</keyword>
<dbReference type="SUPFAM" id="SSF55681">
    <property type="entry name" value="Class II aaRS and biotin synthetases"/>
    <property type="match status" value="1"/>
</dbReference>
<evidence type="ECO:0000256" key="5">
    <source>
        <dbReference type="ARBA" id="ARBA00022555"/>
    </source>
</evidence>
<keyword evidence="5 16" id="KW-0820">tRNA-binding</keyword>
<dbReference type="Pfam" id="PF03483">
    <property type="entry name" value="B3_4"/>
    <property type="match status" value="1"/>
</dbReference>
<keyword evidence="8 15" id="KW-0547">Nucleotide-binding</keyword>
<evidence type="ECO:0000313" key="20">
    <source>
        <dbReference type="EMBL" id="XCG62552.1"/>
    </source>
</evidence>
<dbReference type="SUPFAM" id="SSF46955">
    <property type="entry name" value="Putative DNA-binding domain"/>
    <property type="match status" value="1"/>
</dbReference>